<evidence type="ECO:0000313" key="3">
    <source>
        <dbReference type="Proteomes" id="UP000238312"/>
    </source>
</evidence>
<name>A0A2T0LQP5_9ACTN</name>
<organism evidence="2 3">
    <name type="scientific">Nonomuraea fuscirosea</name>
    <dbReference type="NCBI Taxonomy" id="1291556"/>
    <lineage>
        <taxon>Bacteria</taxon>
        <taxon>Bacillati</taxon>
        <taxon>Actinomycetota</taxon>
        <taxon>Actinomycetes</taxon>
        <taxon>Streptosporangiales</taxon>
        <taxon>Streptosporangiaceae</taxon>
        <taxon>Nonomuraea</taxon>
    </lineage>
</organism>
<dbReference type="RefSeq" id="WP_106253171.1">
    <property type="nucleotide sequence ID" value="NZ_PVNG01000047.1"/>
</dbReference>
<feature type="region of interest" description="Disordered" evidence="1">
    <location>
        <begin position="46"/>
        <end position="65"/>
    </location>
</feature>
<dbReference type="Proteomes" id="UP000238312">
    <property type="component" value="Unassembled WGS sequence"/>
</dbReference>
<evidence type="ECO:0000313" key="2">
    <source>
        <dbReference type="EMBL" id="PRX45739.1"/>
    </source>
</evidence>
<gene>
    <name evidence="2" type="ORF">B0I32_14726</name>
</gene>
<dbReference type="OrthoDB" id="3280727at2"/>
<dbReference type="AlphaFoldDB" id="A0A2T0LQP5"/>
<protein>
    <submittedName>
        <fullName evidence="2">Uncharacterized protein</fullName>
    </submittedName>
</protein>
<proteinExistence type="predicted"/>
<evidence type="ECO:0000256" key="1">
    <source>
        <dbReference type="SAM" id="MobiDB-lite"/>
    </source>
</evidence>
<dbReference type="EMBL" id="PVNG01000047">
    <property type="protein sequence ID" value="PRX45739.1"/>
    <property type="molecule type" value="Genomic_DNA"/>
</dbReference>
<accession>A0A2T0LQP5</accession>
<sequence length="134" mass="14673">MARFLCFACRRTITASVRKIPLPPWKESPEGATEWFERIKAPRMPPGTYAANHRPGEFSGEPPGLVVHPDDVRGMRLHPDTSRITGCCGINLLDGPNLVCEGCGAELAVRQADCHTENQVTLVTEAVILSYADD</sequence>
<reference evidence="2 3" key="1">
    <citation type="submission" date="2018-03" db="EMBL/GenBank/DDBJ databases">
        <title>Genomic Encyclopedia of Type Strains, Phase III (KMG-III): the genomes of soil and plant-associated and newly described type strains.</title>
        <authorList>
            <person name="Whitman W."/>
        </authorList>
    </citation>
    <scope>NUCLEOTIDE SEQUENCE [LARGE SCALE GENOMIC DNA]</scope>
    <source>
        <strain evidence="2 3">CGMCC 4.7104</strain>
    </source>
</reference>
<keyword evidence="3" id="KW-1185">Reference proteome</keyword>
<comment type="caution">
    <text evidence="2">The sequence shown here is derived from an EMBL/GenBank/DDBJ whole genome shotgun (WGS) entry which is preliminary data.</text>
</comment>